<evidence type="ECO:0000313" key="1">
    <source>
        <dbReference type="EMBL" id="KAJ1122669.1"/>
    </source>
</evidence>
<name>A0AAV7P4K1_PLEWA</name>
<proteinExistence type="predicted"/>
<evidence type="ECO:0000313" key="2">
    <source>
        <dbReference type="Proteomes" id="UP001066276"/>
    </source>
</evidence>
<keyword evidence="2" id="KW-1185">Reference proteome</keyword>
<organism evidence="1 2">
    <name type="scientific">Pleurodeles waltl</name>
    <name type="common">Iberian ribbed newt</name>
    <dbReference type="NCBI Taxonomy" id="8319"/>
    <lineage>
        <taxon>Eukaryota</taxon>
        <taxon>Metazoa</taxon>
        <taxon>Chordata</taxon>
        <taxon>Craniata</taxon>
        <taxon>Vertebrata</taxon>
        <taxon>Euteleostomi</taxon>
        <taxon>Amphibia</taxon>
        <taxon>Batrachia</taxon>
        <taxon>Caudata</taxon>
        <taxon>Salamandroidea</taxon>
        <taxon>Salamandridae</taxon>
        <taxon>Pleurodelinae</taxon>
        <taxon>Pleurodeles</taxon>
    </lineage>
</organism>
<dbReference type="EMBL" id="JANPWB010000011">
    <property type="protein sequence ID" value="KAJ1122669.1"/>
    <property type="molecule type" value="Genomic_DNA"/>
</dbReference>
<sequence length="77" mass="9044">MRRQFRCYRAEEQRRHAVASGPYCRVMEVKRLRFAKSVPRFWQGGEEGALIWCPGVQEEVPSGEPYSFFQGHFGYTV</sequence>
<protein>
    <submittedName>
        <fullName evidence="1">Uncharacterized protein</fullName>
    </submittedName>
</protein>
<dbReference type="Proteomes" id="UP001066276">
    <property type="component" value="Chromosome 7"/>
</dbReference>
<reference evidence="1" key="1">
    <citation type="journal article" date="2022" name="bioRxiv">
        <title>Sequencing and chromosome-scale assembly of the giantPleurodeles waltlgenome.</title>
        <authorList>
            <person name="Brown T."/>
            <person name="Elewa A."/>
            <person name="Iarovenko S."/>
            <person name="Subramanian E."/>
            <person name="Araus A.J."/>
            <person name="Petzold A."/>
            <person name="Susuki M."/>
            <person name="Suzuki K.-i.T."/>
            <person name="Hayashi T."/>
            <person name="Toyoda A."/>
            <person name="Oliveira C."/>
            <person name="Osipova E."/>
            <person name="Leigh N.D."/>
            <person name="Simon A."/>
            <person name="Yun M.H."/>
        </authorList>
    </citation>
    <scope>NUCLEOTIDE SEQUENCE</scope>
    <source>
        <strain evidence="1">20211129_DDA</strain>
        <tissue evidence="1">Liver</tissue>
    </source>
</reference>
<comment type="caution">
    <text evidence="1">The sequence shown here is derived from an EMBL/GenBank/DDBJ whole genome shotgun (WGS) entry which is preliminary data.</text>
</comment>
<accession>A0AAV7P4K1</accession>
<dbReference type="AlphaFoldDB" id="A0AAV7P4K1"/>
<gene>
    <name evidence="1" type="ORF">NDU88_001154</name>
</gene>